<gene>
    <name evidence="1" type="ORF">V7S43_007591</name>
</gene>
<name>A0ABD3FKD2_9STRA</name>
<keyword evidence="2" id="KW-1185">Reference proteome</keyword>
<accession>A0ABD3FKD2</accession>
<dbReference type="EMBL" id="JBIMZQ010000014">
    <property type="protein sequence ID" value="KAL3667365.1"/>
    <property type="molecule type" value="Genomic_DNA"/>
</dbReference>
<reference evidence="1 2" key="1">
    <citation type="submission" date="2024-09" db="EMBL/GenBank/DDBJ databases">
        <title>Genome sequencing and assembly of Phytophthora oleae, isolate VK10A, causative agent of rot of olive drupes.</title>
        <authorList>
            <person name="Conti Taguali S."/>
            <person name="Riolo M."/>
            <person name="La Spada F."/>
            <person name="Cacciola S.O."/>
            <person name="Dionisio G."/>
        </authorList>
    </citation>
    <scope>NUCLEOTIDE SEQUENCE [LARGE SCALE GENOMIC DNA]</scope>
    <source>
        <strain evidence="1 2">VK10A</strain>
    </source>
</reference>
<protein>
    <submittedName>
        <fullName evidence="1">Uncharacterized protein</fullName>
    </submittedName>
</protein>
<dbReference type="AlphaFoldDB" id="A0ABD3FKD2"/>
<evidence type="ECO:0000313" key="2">
    <source>
        <dbReference type="Proteomes" id="UP001632037"/>
    </source>
</evidence>
<proteinExistence type="predicted"/>
<organism evidence="1 2">
    <name type="scientific">Phytophthora oleae</name>
    <dbReference type="NCBI Taxonomy" id="2107226"/>
    <lineage>
        <taxon>Eukaryota</taxon>
        <taxon>Sar</taxon>
        <taxon>Stramenopiles</taxon>
        <taxon>Oomycota</taxon>
        <taxon>Peronosporomycetes</taxon>
        <taxon>Peronosporales</taxon>
        <taxon>Peronosporaceae</taxon>
        <taxon>Phytophthora</taxon>
    </lineage>
</organism>
<dbReference type="Proteomes" id="UP001632037">
    <property type="component" value="Unassembled WGS sequence"/>
</dbReference>
<sequence>MATTNTATKYGIGEALAEFARKDKKAVVKFCRRIMWIRRIGGAAREDKEKKGEAATGPSDETLTYFHLSLVLDTVSLVARRRSSTRPCVSEQRTVRRRRL</sequence>
<evidence type="ECO:0000313" key="1">
    <source>
        <dbReference type="EMBL" id="KAL3667365.1"/>
    </source>
</evidence>
<comment type="caution">
    <text evidence="1">The sequence shown here is derived from an EMBL/GenBank/DDBJ whole genome shotgun (WGS) entry which is preliminary data.</text>
</comment>